<dbReference type="PANTHER" id="PTHR10853:SF0">
    <property type="entry name" value="PROTEIN PELOTA HOMOLOG"/>
    <property type="match status" value="1"/>
</dbReference>
<dbReference type="InterPro" id="IPR005142">
    <property type="entry name" value="eRF1_3"/>
</dbReference>
<evidence type="ECO:0000256" key="7">
    <source>
        <dbReference type="ARBA" id="ARBA00022776"/>
    </source>
</evidence>
<dbReference type="InterPro" id="IPR004405">
    <property type="entry name" value="TF_pelota"/>
</dbReference>
<dbReference type="Pfam" id="PF03465">
    <property type="entry name" value="eRF1_3"/>
    <property type="match status" value="1"/>
</dbReference>
<evidence type="ECO:0000256" key="2">
    <source>
        <dbReference type="ARBA" id="ARBA00004496"/>
    </source>
</evidence>
<comment type="subcellular location">
    <subcellularLocation>
        <location evidence="2 10">Cytoplasm</location>
    </subcellularLocation>
</comment>
<dbReference type="InterPro" id="IPR038069">
    <property type="entry name" value="Pelota/DOM34_N"/>
</dbReference>
<dbReference type="Pfam" id="PF03464">
    <property type="entry name" value="eRF1_2"/>
    <property type="match status" value="1"/>
</dbReference>
<dbReference type="GO" id="GO:0051301">
    <property type="term" value="P:cell division"/>
    <property type="evidence" value="ECO:0007669"/>
    <property type="project" value="UniProtKB-KW"/>
</dbReference>
<evidence type="ECO:0000256" key="8">
    <source>
        <dbReference type="ARBA" id="ARBA00023254"/>
    </source>
</evidence>
<dbReference type="GO" id="GO:0032790">
    <property type="term" value="P:ribosome disassembly"/>
    <property type="evidence" value="ECO:0007669"/>
    <property type="project" value="TreeGrafter"/>
</dbReference>
<dbReference type="InterPro" id="IPR042226">
    <property type="entry name" value="eFR1_2_sf"/>
</dbReference>
<comment type="function">
    <text evidence="10">Component of the Dom34-Hbs1 complex, a complex that recognizes stalled ribosomes and triggers the No-Go Decay (NGD) pathway (PubMed:20890290). In the Dom34-Hbs1 complex, dom34 recognizes ribosomes stalled at the 3' end of an mRNA and engages stalled ribosomes by destabilizing mRNA in the mRNA channel. Following ribosome-binding, the Dom34-Hbs1 complex promotes the disassembly of stalled ribosomes, followed by degradation of damaged mRNAs as part of the NGD pathway.</text>
</comment>
<keyword evidence="14" id="KW-1185">Reference proteome</keyword>
<dbReference type="SUPFAM" id="SSF159065">
    <property type="entry name" value="Dom34/Pelota N-terminal domain-like"/>
    <property type="match status" value="1"/>
</dbReference>
<keyword evidence="9" id="KW-0131">Cell cycle</keyword>
<dbReference type="Gene3D" id="3.30.420.60">
    <property type="entry name" value="eRF1 domain 2"/>
    <property type="match status" value="1"/>
</dbReference>
<comment type="similarity">
    <text evidence="3 10">Belongs to the eukaryotic release factor 1 family. Pelota subfamily.</text>
</comment>
<dbReference type="OrthoDB" id="10249111at2759"/>
<dbReference type="SMART" id="SM01194">
    <property type="entry name" value="eRF1_1"/>
    <property type="match status" value="1"/>
</dbReference>
<evidence type="ECO:0000256" key="6">
    <source>
        <dbReference type="ARBA" id="ARBA00022723"/>
    </source>
</evidence>
<reference evidence="13 14" key="1">
    <citation type="journal article" date="2013" name="PLoS Genet.">
        <title>Genomic mechanisms accounting for the adaptation to parasitism in nematode-trapping fungi.</title>
        <authorList>
            <person name="Meerupati T."/>
            <person name="Andersson K.M."/>
            <person name="Friman E."/>
            <person name="Kumar D."/>
            <person name="Tunlid A."/>
            <person name="Ahren D."/>
        </authorList>
    </citation>
    <scope>NUCLEOTIDE SEQUENCE [LARGE SCALE GENOMIC DNA]</scope>
    <source>
        <strain evidence="13 14">CBS 200.50</strain>
    </source>
</reference>
<dbReference type="InterPro" id="IPR058547">
    <property type="entry name" value="Pelota_N"/>
</dbReference>
<dbReference type="GO" id="GO:0046872">
    <property type="term" value="F:metal ion binding"/>
    <property type="evidence" value="ECO:0007669"/>
    <property type="project" value="UniProtKB-KW"/>
</dbReference>
<evidence type="ECO:0000256" key="1">
    <source>
        <dbReference type="ARBA" id="ARBA00001968"/>
    </source>
</evidence>
<dbReference type="Gene3D" id="2.30.30.870">
    <property type="entry name" value="Pelota, domain A"/>
    <property type="match status" value="1"/>
</dbReference>
<keyword evidence="8" id="KW-0469">Meiosis</keyword>
<accession>S8AMD3</accession>
<protein>
    <recommendedName>
        <fullName evidence="10">Protein DOM34 homolog</fullName>
    </recommendedName>
</protein>
<gene>
    <name evidence="13" type="ORF">H072_1918</name>
</gene>
<keyword evidence="7" id="KW-0498">Mitosis</keyword>
<dbReference type="GO" id="GO:0070651">
    <property type="term" value="P:nonfunctional rRNA decay"/>
    <property type="evidence" value="ECO:0007669"/>
    <property type="project" value="TreeGrafter"/>
</dbReference>
<keyword evidence="6 10" id="KW-0479">Metal-binding</keyword>
<dbReference type="Proteomes" id="UP000015100">
    <property type="component" value="Unassembled WGS sequence"/>
</dbReference>
<dbReference type="eggNOG" id="KOG2869">
    <property type="taxonomic scope" value="Eukaryota"/>
</dbReference>
<evidence type="ECO:0000256" key="5">
    <source>
        <dbReference type="ARBA" id="ARBA00022618"/>
    </source>
</evidence>
<dbReference type="InterPro" id="IPR005140">
    <property type="entry name" value="eRF1_Pelota-like_N"/>
</dbReference>
<organism evidence="13 14">
    <name type="scientific">Dactylellina haptotyla (strain CBS 200.50)</name>
    <name type="common">Nematode-trapping fungus</name>
    <name type="synonym">Monacrosporium haptotylum</name>
    <dbReference type="NCBI Taxonomy" id="1284197"/>
    <lineage>
        <taxon>Eukaryota</taxon>
        <taxon>Fungi</taxon>
        <taxon>Dikarya</taxon>
        <taxon>Ascomycota</taxon>
        <taxon>Pezizomycotina</taxon>
        <taxon>Orbiliomycetes</taxon>
        <taxon>Orbiliales</taxon>
        <taxon>Orbiliaceae</taxon>
        <taxon>Dactylellina</taxon>
    </lineage>
</organism>
<evidence type="ECO:0000313" key="13">
    <source>
        <dbReference type="EMBL" id="EPS44100.1"/>
    </source>
</evidence>
<dbReference type="Pfam" id="PF26356">
    <property type="entry name" value="Pelota_N"/>
    <property type="match status" value="1"/>
</dbReference>
<dbReference type="GO" id="GO:0070481">
    <property type="term" value="P:nuclear-transcribed mRNA catabolic process, non-stop decay"/>
    <property type="evidence" value="ECO:0007669"/>
    <property type="project" value="InterPro"/>
</dbReference>
<comment type="caution">
    <text evidence="13">The sequence shown here is derived from an EMBL/GenBank/DDBJ whole genome shotgun (WGS) entry which is preliminary data.</text>
</comment>
<keyword evidence="4 10" id="KW-0963">Cytoplasm</keyword>
<dbReference type="GO" id="GO:0071025">
    <property type="term" value="P:RNA surveillance"/>
    <property type="evidence" value="ECO:0007669"/>
    <property type="project" value="InterPro"/>
</dbReference>
<evidence type="ECO:0000259" key="12">
    <source>
        <dbReference type="SMART" id="SM01194"/>
    </source>
</evidence>
<comment type="cofactor">
    <cofactor evidence="1 10">
        <name>a divalent metal cation</name>
        <dbReference type="ChEBI" id="CHEBI:60240"/>
    </cofactor>
</comment>
<dbReference type="OMA" id="DDLWHLK"/>
<dbReference type="NCBIfam" id="TIGR00111">
    <property type="entry name" value="pelota"/>
    <property type="match status" value="1"/>
</dbReference>
<keyword evidence="5" id="KW-0132">Cell division</keyword>
<sequence>MCCQARELMSTGASEATRRRHPPQATSSKLQTFNTRPDIATTSKMRLIKQQVERDGSGTVTLYPEEPEDMWHAFNLIRVGDTLRASAVRRIVSESATGSTSSSRVHMNLTIVVDKVDFDTQAGQLHINGRISEENKYVKIGAHHTLDLELNRNFTVGKAEWDSISLGVVKEACDPAEKAEIGAVVLHEGLANICLITEHMTVLRQRIDISIPRKRTGSISAFEKAMDKFYETIYQSILRHLPIENLKVVLLASPGFLAESLQKYIFAEAVKSDNKTIMSAKPKFVTVHCSTGHVHALNEVLKSPAVIARLADTKYAKETKAMESFFKMMQTDEDRAWYGPKEVERAIEKGAVGTLLMSNSLFRSNNMNERRRYVKMVEDVKASGAGEVMILSSIHESGIRLDGLGGIAAILMFPLQDLDDSDEETEADVDNQDNDNL</sequence>
<dbReference type="AlphaFoldDB" id="S8AMD3"/>
<dbReference type="GO" id="GO:1990533">
    <property type="term" value="C:Dom34-Hbs1 complex"/>
    <property type="evidence" value="ECO:0007669"/>
    <property type="project" value="UniProtKB-ARBA"/>
</dbReference>
<name>S8AMD3_DACHA</name>
<reference evidence="14" key="2">
    <citation type="submission" date="2013-04" db="EMBL/GenBank/DDBJ databases">
        <title>Genomic mechanisms accounting for the adaptation to parasitism in nematode-trapping fungi.</title>
        <authorList>
            <person name="Ahren D.G."/>
        </authorList>
    </citation>
    <scope>NUCLEOTIDE SEQUENCE [LARGE SCALE GENOMIC DNA]</scope>
    <source>
        <strain evidence="14">CBS 200.50</strain>
    </source>
</reference>
<evidence type="ECO:0000256" key="10">
    <source>
        <dbReference type="RuleBase" id="RU362019"/>
    </source>
</evidence>
<evidence type="ECO:0000313" key="14">
    <source>
        <dbReference type="Proteomes" id="UP000015100"/>
    </source>
</evidence>
<dbReference type="PANTHER" id="PTHR10853">
    <property type="entry name" value="PELOTA"/>
    <property type="match status" value="1"/>
</dbReference>
<evidence type="ECO:0000256" key="3">
    <source>
        <dbReference type="ARBA" id="ARBA00009504"/>
    </source>
</evidence>
<dbReference type="GO" id="GO:0051321">
    <property type="term" value="P:meiotic cell cycle"/>
    <property type="evidence" value="ECO:0007669"/>
    <property type="project" value="UniProtKB-KW"/>
</dbReference>
<dbReference type="GO" id="GO:0006412">
    <property type="term" value="P:translation"/>
    <property type="evidence" value="ECO:0007669"/>
    <property type="project" value="UniProtKB-ARBA"/>
</dbReference>
<feature type="domain" description="eRF1/Pelota-like N-terminal" evidence="12">
    <location>
        <begin position="45"/>
        <end position="174"/>
    </location>
</feature>
<dbReference type="InterPro" id="IPR029064">
    <property type="entry name" value="Ribosomal_eL30-like_sf"/>
</dbReference>
<dbReference type="GO" id="GO:0005737">
    <property type="term" value="C:cytoplasm"/>
    <property type="evidence" value="ECO:0007669"/>
    <property type="project" value="UniProtKB-SubCell"/>
</dbReference>
<dbReference type="GO" id="GO:0070966">
    <property type="term" value="P:nuclear-transcribed mRNA catabolic process, no-go decay"/>
    <property type="evidence" value="ECO:0007669"/>
    <property type="project" value="InterPro"/>
</dbReference>
<evidence type="ECO:0000256" key="9">
    <source>
        <dbReference type="ARBA" id="ARBA00023306"/>
    </source>
</evidence>
<dbReference type="EMBL" id="AQGS01000059">
    <property type="protein sequence ID" value="EPS44100.1"/>
    <property type="molecule type" value="Genomic_DNA"/>
</dbReference>
<evidence type="ECO:0000256" key="4">
    <source>
        <dbReference type="ARBA" id="ARBA00022490"/>
    </source>
</evidence>
<dbReference type="SUPFAM" id="SSF55315">
    <property type="entry name" value="L30e-like"/>
    <property type="match status" value="1"/>
</dbReference>
<dbReference type="SUPFAM" id="SSF53137">
    <property type="entry name" value="Translational machinery components"/>
    <property type="match status" value="1"/>
</dbReference>
<dbReference type="Gene3D" id="3.30.1330.30">
    <property type="match status" value="1"/>
</dbReference>
<proteinExistence type="inferred from homology"/>
<dbReference type="FunFam" id="2.30.30.870:FF:000001">
    <property type="entry name" value="Protein pelota homolog"/>
    <property type="match status" value="1"/>
</dbReference>
<dbReference type="InterPro" id="IPR005141">
    <property type="entry name" value="eRF1_2"/>
</dbReference>
<feature type="region of interest" description="Disordered" evidence="11">
    <location>
        <begin position="1"/>
        <end position="30"/>
    </location>
</feature>
<dbReference type="HOGENOM" id="CLU_023334_3_1_1"/>
<evidence type="ECO:0000256" key="11">
    <source>
        <dbReference type="SAM" id="MobiDB-lite"/>
    </source>
</evidence>
<dbReference type="STRING" id="1284197.S8AMD3"/>
<dbReference type="FunFam" id="3.30.1330.30:FF:000008">
    <property type="entry name" value="Protein pelota homolog"/>
    <property type="match status" value="1"/>
</dbReference>
<dbReference type="FunFam" id="3.30.420.60:FF:000004">
    <property type="entry name" value="Protein DOM34 homolog"/>
    <property type="match status" value="1"/>
</dbReference>